<dbReference type="SUPFAM" id="SSF56300">
    <property type="entry name" value="Metallo-dependent phosphatases"/>
    <property type="match status" value="1"/>
</dbReference>
<protein>
    <submittedName>
        <fullName evidence="6">Phosphohydrolase</fullName>
        <ecNumber evidence="6">3.1.4.17</ecNumber>
    </submittedName>
</protein>
<evidence type="ECO:0000256" key="4">
    <source>
        <dbReference type="ARBA" id="ARBA00025742"/>
    </source>
</evidence>
<keyword evidence="2 6" id="KW-0378">Hydrolase</keyword>
<name>A0A157SER3_9BORD</name>
<dbReference type="eggNOG" id="COG1409">
    <property type="taxonomic scope" value="Bacteria"/>
</dbReference>
<keyword evidence="1" id="KW-0479">Metal-binding</keyword>
<sequence>MPAMKFIHLTDTHLIADGGELYGTNPKTRLRQAVQHILAHQADAQAVVITGDLTHYGHAPAYAHLRECLAPLPMPVHLILGNHDNRLVFQQAFAGTPQDDAGFVQYARDFGPYRALFLDTNEPGVSWGVFCTRRAAWLREQLQGSPQPVLLFMHHPFFPIGIPSMDAISLRDTAAFMAAIDGHEHRIRQVFFGHIHRPICGVFRGMPYSTLRGTNHQVALDLGGDAQVIVGAHEPPQYGVVLLSPDQVLIHAEDYLDAGGRYLLHEMHPQQAA</sequence>
<keyword evidence="3" id="KW-0408">Iron</keyword>
<evidence type="ECO:0000256" key="2">
    <source>
        <dbReference type="ARBA" id="ARBA00022801"/>
    </source>
</evidence>
<dbReference type="InterPro" id="IPR050884">
    <property type="entry name" value="CNP_phosphodiesterase-III"/>
</dbReference>
<evidence type="ECO:0000313" key="6">
    <source>
        <dbReference type="EMBL" id="SAI68927.1"/>
    </source>
</evidence>
<dbReference type="AlphaFoldDB" id="A0A157SER3"/>
<dbReference type="Proteomes" id="UP000076825">
    <property type="component" value="Chromosome 1"/>
</dbReference>
<organism evidence="6 7">
    <name type="scientific">Bordetella trematum</name>
    <dbReference type="NCBI Taxonomy" id="123899"/>
    <lineage>
        <taxon>Bacteria</taxon>
        <taxon>Pseudomonadati</taxon>
        <taxon>Pseudomonadota</taxon>
        <taxon>Betaproteobacteria</taxon>
        <taxon>Burkholderiales</taxon>
        <taxon>Alcaligenaceae</taxon>
        <taxon>Bordetella</taxon>
    </lineage>
</organism>
<dbReference type="STRING" id="123899.SAMEA3906487_01579"/>
<dbReference type="KEGG" id="btrm:SAMEA390648701579"/>
<gene>
    <name evidence="6" type="primary">cpdA_3</name>
    <name evidence="6" type="ORF">SAMEA3906487_01579</name>
</gene>
<reference evidence="6 7" key="1">
    <citation type="submission" date="2016-04" db="EMBL/GenBank/DDBJ databases">
        <authorList>
            <consortium name="Pathogen Informatics"/>
        </authorList>
    </citation>
    <scope>NUCLEOTIDE SEQUENCE [LARGE SCALE GENOMIC DNA]</scope>
    <source>
        <strain evidence="6 7">H044680328</strain>
    </source>
</reference>
<dbReference type="PANTHER" id="PTHR42988">
    <property type="entry name" value="PHOSPHOHYDROLASE"/>
    <property type="match status" value="1"/>
</dbReference>
<dbReference type="EC" id="3.1.4.17" evidence="6"/>
<dbReference type="PANTHER" id="PTHR42988:SF2">
    <property type="entry name" value="CYCLIC NUCLEOTIDE PHOSPHODIESTERASE CBUA0032-RELATED"/>
    <property type="match status" value="1"/>
</dbReference>
<dbReference type="Pfam" id="PF00149">
    <property type="entry name" value="Metallophos"/>
    <property type="match status" value="1"/>
</dbReference>
<evidence type="ECO:0000259" key="5">
    <source>
        <dbReference type="Pfam" id="PF00149"/>
    </source>
</evidence>
<comment type="similarity">
    <text evidence="4">Belongs to the cyclic nucleotide phosphodiesterase class-III family.</text>
</comment>
<dbReference type="GO" id="GO:0046872">
    <property type="term" value="F:metal ion binding"/>
    <property type="evidence" value="ECO:0007669"/>
    <property type="project" value="UniProtKB-KW"/>
</dbReference>
<accession>A0A157SER3</accession>
<dbReference type="PATRIC" id="fig|123899.6.peg.1559"/>
<dbReference type="CDD" id="cd07402">
    <property type="entry name" value="MPP_GpdQ"/>
    <property type="match status" value="1"/>
</dbReference>
<dbReference type="GO" id="GO:0004114">
    <property type="term" value="F:3',5'-cyclic-nucleotide phosphodiesterase activity"/>
    <property type="evidence" value="ECO:0007669"/>
    <property type="project" value="UniProtKB-EC"/>
</dbReference>
<keyword evidence="7" id="KW-1185">Reference proteome</keyword>
<evidence type="ECO:0000256" key="3">
    <source>
        <dbReference type="ARBA" id="ARBA00023004"/>
    </source>
</evidence>
<dbReference type="EMBL" id="LT546645">
    <property type="protein sequence ID" value="SAI68927.1"/>
    <property type="molecule type" value="Genomic_DNA"/>
</dbReference>
<feature type="domain" description="Calcineurin-like phosphoesterase" evidence="5">
    <location>
        <begin position="4"/>
        <end position="198"/>
    </location>
</feature>
<proteinExistence type="inferred from homology"/>
<dbReference type="Gene3D" id="3.60.21.10">
    <property type="match status" value="1"/>
</dbReference>
<evidence type="ECO:0000313" key="7">
    <source>
        <dbReference type="Proteomes" id="UP000076825"/>
    </source>
</evidence>
<dbReference type="InterPro" id="IPR004843">
    <property type="entry name" value="Calcineurin-like_PHP"/>
</dbReference>
<dbReference type="InterPro" id="IPR026575">
    <property type="entry name" value="GpdQ/CpdA-like"/>
</dbReference>
<dbReference type="InterPro" id="IPR029052">
    <property type="entry name" value="Metallo-depent_PP-like"/>
</dbReference>
<evidence type="ECO:0000256" key="1">
    <source>
        <dbReference type="ARBA" id="ARBA00022723"/>
    </source>
</evidence>